<protein>
    <submittedName>
        <fullName evidence="4">Prolyl oligopeptidase family serine peptidase</fullName>
    </submittedName>
</protein>
<keyword evidence="1" id="KW-0378">Hydrolase</keyword>
<evidence type="ECO:0000256" key="1">
    <source>
        <dbReference type="ARBA" id="ARBA00022801"/>
    </source>
</evidence>
<dbReference type="Gene3D" id="2.120.10.30">
    <property type="entry name" value="TolB, C-terminal domain"/>
    <property type="match status" value="1"/>
</dbReference>
<dbReference type="Gene3D" id="3.40.50.1820">
    <property type="entry name" value="alpha/beta hydrolase"/>
    <property type="match status" value="1"/>
</dbReference>
<accession>A0A6L8KA19</accession>
<dbReference type="InterPro" id="IPR001375">
    <property type="entry name" value="Peptidase_S9_cat"/>
</dbReference>
<dbReference type="InterPro" id="IPR011042">
    <property type="entry name" value="6-blade_b-propeller_TolB-like"/>
</dbReference>
<dbReference type="GO" id="GO:0004252">
    <property type="term" value="F:serine-type endopeptidase activity"/>
    <property type="evidence" value="ECO:0007669"/>
    <property type="project" value="TreeGrafter"/>
</dbReference>
<sequence length="673" mass="74439">MNLSRTVAASLLLAVCIAPRAAELPPASAFFENSRFGSPKLSPDGRYLAARVSKPGERYRLSVVKLDDMSVKVAAMFGDADVAYFEWVNDNRLVFNGTDRRATFSDERFAAGLFAVNRDGSGYRQLTKTNFREGDDAATGSKISERLLDYNHYLLGQPGKQDSDEVYIVKYQINNNYTEITNHVLLRLNTVTGRTTPVSSPGKASDWLLDQQGEPRLAVNDLDKHHTVYVREGEQWNKLLESDAYGTSNNNFSPIGFGPDGALYVSARNNSDKSALYRYDLAKRQPAAEPLVGLDDYDFLPDFNSGADDDSLIVRDNKLVGVRYNADVRGVAWLDAKGKALQDKIDKLLPGLVNVITLPKRPEAPWVLVASYSDVQPLVHLVYNTETGKLVKVGASHDAIRPEQMGHQELVRYKARDGMQIPALLTIPRGAAKKNLPLVVLVHGGPYVHGSDWGWNADAQFLASRGYMVLEPAYRGSTGYGWQHFRAGWKQWGLKMQDDIADGARWAIAQGYADGKRICIAGASYGGYATLMGLVNDPDLYKCGVNWAGVTDIKLMYTGAWSAVSDMSDRWLAYGAPTMIGDPASDAAQLAATSPLVQAARIKQPLLLAYGGDDRRVPLYHGEKFLSAVKVGNPDIEWIVYDKEGHGWRLPQNRIDFWNRVEKFLDHQIGAAH</sequence>
<feature type="domain" description="Peptidase S9 prolyl oligopeptidase catalytic" evidence="3">
    <location>
        <begin position="456"/>
        <end position="670"/>
    </location>
</feature>
<dbReference type="Pfam" id="PF00326">
    <property type="entry name" value="Peptidase_S9"/>
    <property type="match status" value="1"/>
</dbReference>
<reference evidence="4 5" key="1">
    <citation type="submission" date="2019-12" db="EMBL/GenBank/DDBJ databases">
        <title>Novel species isolated from a subtropical stream in China.</title>
        <authorList>
            <person name="Lu H."/>
        </authorList>
    </citation>
    <scope>NUCLEOTIDE SEQUENCE [LARGE SCALE GENOMIC DNA]</scope>
    <source>
        <strain evidence="4 5">FT135W</strain>
    </source>
</reference>
<dbReference type="InterPro" id="IPR029058">
    <property type="entry name" value="AB_hydrolase_fold"/>
</dbReference>
<feature type="signal peptide" evidence="2">
    <location>
        <begin position="1"/>
        <end position="21"/>
    </location>
</feature>
<keyword evidence="5" id="KW-1185">Reference proteome</keyword>
<dbReference type="Proteomes" id="UP000479335">
    <property type="component" value="Unassembled WGS sequence"/>
</dbReference>
<dbReference type="PANTHER" id="PTHR42776:SF27">
    <property type="entry name" value="DIPEPTIDYL PEPTIDASE FAMILY MEMBER 6"/>
    <property type="match status" value="1"/>
</dbReference>
<evidence type="ECO:0000313" key="4">
    <source>
        <dbReference type="EMBL" id="MYM23457.1"/>
    </source>
</evidence>
<dbReference type="SUPFAM" id="SSF53474">
    <property type="entry name" value="alpha/beta-Hydrolases"/>
    <property type="match status" value="1"/>
</dbReference>
<dbReference type="EMBL" id="WWCN01000007">
    <property type="protein sequence ID" value="MYM23457.1"/>
    <property type="molecule type" value="Genomic_DNA"/>
</dbReference>
<dbReference type="AlphaFoldDB" id="A0A6L8KA19"/>
<keyword evidence="2" id="KW-0732">Signal</keyword>
<dbReference type="RefSeq" id="WP_161006956.1">
    <property type="nucleotide sequence ID" value="NZ_WWCN01000007.1"/>
</dbReference>
<feature type="chain" id="PRO_5026677528" evidence="2">
    <location>
        <begin position="22"/>
        <end position="673"/>
    </location>
</feature>
<comment type="caution">
    <text evidence="4">The sequence shown here is derived from an EMBL/GenBank/DDBJ whole genome shotgun (WGS) entry which is preliminary data.</text>
</comment>
<evidence type="ECO:0000256" key="2">
    <source>
        <dbReference type="SAM" id="SignalP"/>
    </source>
</evidence>
<proteinExistence type="predicted"/>
<evidence type="ECO:0000259" key="3">
    <source>
        <dbReference type="Pfam" id="PF00326"/>
    </source>
</evidence>
<organism evidence="4 5">
    <name type="scientific">Duganella flavida</name>
    <dbReference type="NCBI Taxonomy" id="2692175"/>
    <lineage>
        <taxon>Bacteria</taxon>
        <taxon>Pseudomonadati</taxon>
        <taxon>Pseudomonadota</taxon>
        <taxon>Betaproteobacteria</taxon>
        <taxon>Burkholderiales</taxon>
        <taxon>Oxalobacteraceae</taxon>
        <taxon>Telluria group</taxon>
        <taxon>Duganella</taxon>
    </lineage>
</organism>
<evidence type="ECO:0000313" key="5">
    <source>
        <dbReference type="Proteomes" id="UP000479335"/>
    </source>
</evidence>
<gene>
    <name evidence="4" type="ORF">GTP46_12445</name>
</gene>
<name>A0A6L8KA19_9BURK</name>
<dbReference type="GO" id="GO:0006508">
    <property type="term" value="P:proteolysis"/>
    <property type="evidence" value="ECO:0007669"/>
    <property type="project" value="InterPro"/>
</dbReference>
<dbReference type="PANTHER" id="PTHR42776">
    <property type="entry name" value="SERINE PEPTIDASE S9 FAMILY MEMBER"/>
    <property type="match status" value="1"/>
</dbReference>
<dbReference type="SUPFAM" id="SSF82171">
    <property type="entry name" value="DPP6 N-terminal domain-like"/>
    <property type="match status" value="1"/>
</dbReference>